<reference evidence="1 2" key="1">
    <citation type="submission" date="2024-09" db="EMBL/GenBank/DDBJ databases">
        <authorList>
            <person name="Sun Q."/>
            <person name="Mori K."/>
        </authorList>
    </citation>
    <scope>NUCLEOTIDE SEQUENCE [LARGE SCALE GENOMIC DNA]</scope>
    <source>
        <strain evidence="1 2">JCM 6917</strain>
    </source>
</reference>
<dbReference type="Proteomes" id="UP001589709">
    <property type="component" value="Unassembled WGS sequence"/>
</dbReference>
<dbReference type="RefSeq" id="WP_381349551.1">
    <property type="nucleotide sequence ID" value="NZ_JBHMCY010000073.1"/>
</dbReference>
<sequence>MYDAGELLHLRFELVTLFLRTGQSGTQGLVAMVETISDGRTAGLRPDQGMEQIFEPGVLVGELVTAKPSLGGEGLELTPVSWSP</sequence>
<protein>
    <submittedName>
        <fullName evidence="1">Uncharacterized protein</fullName>
    </submittedName>
</protein>
<dbReference type="EMBL" id="JBHMCY010000073">
    <property type="protein sequence ID" value="MFB9466574.1"/>
    <property type="molecule type" value="Genomic_DNA"/>
</dbReference>
<organism evidence="1 2">
    <name type="scientific">Streptomyces cinereospinus</name>
    <dbReference type="NCBI Taxonomy" id="285561"/>
    <lineage>
        <taxon>Bacteria</taxon>
        <taxon>Bacillati</taxon>
        <taxon>Actinomycetota</taxon>
        <taxon>Actinomycetes</taxon>
        <taxon>Kitasatosporales</taxon>
        <taxon>Streptomycetaceae</taxon>
        <taxon>Streptomyces</taxon>
    </lineage>
</organism>
<name>A0ABV5N8E7_9ACTN</name>
<gene>
    <name evidence="1" type="ORF">ACFF45_28670</name>
</gene>
<keyword evidence="2" id="KW-1185">Reference proteome</keyword>
<accession>A0ABV5N8E7</accession>
<evidence type="ECO:0000313" key="1">
    <source>
        <dbReference type="EMBL" id="MFB9466574.1"/>
    </source>
</evidence>
<evidence type="ECO:0000313" key="2">
    <source>
        <dbReference type="Proteomes" id="UP001589709"/>
    </source>
</evidence>
<comment type="caution">
    <text evidence="1">The sequence shown here is derived from an EMBL/GenBank/DDBJ whole genome shotgun (WGS) entry which is preliminary data.</text>
</comment>
<proteinExistence type="predicted"/>